<sequence>MQGSLQPWIFRHSDRYSDTQSRIVLYPLYIPDCSLLSA</sequence>
<protein>
    <submittedName>
        <fullName evidence="1">Uncharacterized protein</fullName>
    </submittedName>
</protein>
<accession>A0A0E9Q9V1</accession>
<reference evidence="1" key="2">
    <citation type="journal article" date="2015" name="Fish Shellfish Immunol.">
        <title>Early steps in the European eel (Anguilla anguilla)-Vibrio vulnificus interaction in the gills: Role of the RtxA13 toxin.</title>
        <authorList>
            <person name="Callol A."/>
            <person name="Pajuelo D."/>
            <person name="Ebbesson L."/>
            <person name="Teles M."/>
            <person name="MacKenzie S."/>
            <person name="Amaro C."/>
        </authorList>
    </citation>
    <scope>NUCLEOTIDE SEQUENCE</scope>
</reference>
<organism evidence="1">
    <name type="scientific">Anguilla anguilla</name>
    <name type="common">European freshwater eel</name>
    <name type="synonym">Muraena anguilla</name>
    <dbReference type="NCBI Taxonomy" id="7936"/>
    <lineage>
        <taxon>Eukaryota</taxon>
        <taxon>Metazoa</taxon>
        <taxon>Chordata</taxon>
        <taxon>Craniata</taxon>
        <taxon>Vertebrata</taxon>
        <taxon>Euteleostomi</taxon>
        <taxon>Actinopterygii</taxon>
        <taxon>Neopterygii</taxon>
        <taxon>Teleostei</taxon>
        <taxon>Anguilliformes</taxon>
        <taxon>Anguillidae</taxon>
        <taxon>Anguilla</taxon>
    </lineage>
</organism>
<proteinExistence type="predicted"/>
<reference evidence="1" key="1">
    <citation type="submission" date="2014-11" db="EMBL/GenBank/DDBJ databases">
        <authorList>
            <person name="Amaro Gonzalez C."/>
        </authorList>
    </citation>
    <scope>NUCLEOTIDE SEQUENCE</scope>
</reference>
<dbReference type="EMBL" id="GBXM01095038">
    <property type="protein sequence ID" value="JAH13539.1"/>
    <property type="molecule type" value="Transcribed_RNA"/>
</dbReference>
<evidence type="ECO:0000313" key="1">
    <source>
        <dbReference type="EMBL" id="JAH13539.1"/>
    </source>
</evidence>
<dbReference type="AlphaFoldDB" id="A0A0E9Q9V1"/>
<name>A0A0E9Q9V1_ANGAN</name>